<dbReference type="EMBL" id="MDYQ01000613">
    <property type="protein sequence ID" value="PRP73402.1"/>
    <property type="molecule type" value="Genomic_DNA"/>
</dbReference>
<evidence type="ECO:0000256" key="1">
    <source>
        <dbReference type="SAM" id="MobiDB-lite"/>
    </source>
</evidence>
<feature type="region of interest" description="Disordered" evidence="1">
    <location>
        <begin position="606"/>
        <end position="748"/>
    </location>
</feature>
<evidence type="ECO:0000313" key="3">
    <source>
        <dbReference type="Proteomes" id="UP000241769"/>
    </source>
</evidence>
<reference evidence="2 3" key="1">
    <citation type="journal article" date="2018" name="Genome Biol. Evol.">
        <title>Multiple Roots of Fruiting Body Formation in Amoebozoa.</title>
        <authorList>
            <person name="Hillmann F."/>
            <person name="Forbes G."/>
            <person name="Novohradska S."/>
            <person name="Ferling I."/>
            <person name="Riege K."/>
            <person name="Groth M."/>
            <person name="Westermann M."/>
            <person name="Marz M."/>
            <person name="Spaller T."/>
            <person name="Winckler T."/>
            <person name="Schaap P."/>
            <person name="Glockner G."/>
        </authorList>
    </citation>
    <scope>NUCLEOTIDE SEQUENCE [LARGE SCALE GENOMIC DNA]</scope>
    <source>
        <strain evidence="2 3">Jena</strain>
    </source>
</reference>
<organism evidence="2 3">
    <name type="scientific">Planoprotostelium fungivorum</name>
    <dbReference type="NCBI Taxonomy" id="1890364"/>
    <lineage>
        <taxon>Eukaryota</taxon>
        <taxon>Amoebozoa</taxon>
        <taxon>Evosea</taxon>
        <taxon>Variosea</taxon>
        <taxon>Cavosteliida</taxon>
        <taxon>Cavosteliaceae</taxon>
        <taxon>Planoprotostelium</taxon>
    </lineage>
</organism>
<feature type="compositionally biased region" description="Low complexity" evidence="1">
    <location>
        <begin position="734"/>
        <end position="748"/>
    </location>
</feature>
<gene>
    <name evidence="2" type="ORF">PROFUN_09632</name>
</gene>
<protein>
    <submittedName>
        <fullName evidence="2">Uncharacterized protein</fullName>
    </submittedName>
</protein>
<proteinExistence type="predicted"/>
<accession>A0A2P6MNZ5</accession>
<dbReference type="InParanoid" id="A0A2P6MNZ5"/>
<dbReference type="Proteomes" id="UP000241769">
    <property type="component" value="Unassembled WGS sequence"/>
</dbReference>
<feature type="compositionally biased region" description="Low complexity" evidence="1">
    <location>
        <begin position="607"/>
        <end position="727"/>
    </location>
</feature>
<sequence>MPRRSVWRSSRSFSFGSNKMRAALSLFVFCVALSHAIVHEISFTVVPTTGYFSPIYEAHPPALFEVNSESASGPIFTTSFCDGRPSYENPITCSTYQVVVGVLGTQAFVSSDAMNITVIQSDIVQVTLGQTYTSLNETSYVFSADVPYIYTLTVPGSGTSFPYPVGFSSSINVAANVTLTTTGSLFPLYATTYPQTYSVELAGFYGSYFMYEGGTYYANAMICSSRDAVVLVDRSRSNPNFNSCYSYLNFGNGAYNATVISTETPATLNVSTSGNYTATCQTYGTSVDHYALVKLVNTDATSMGGFINSQNIYSQNASFDAVYNCYSKNSIDLSIVVNGPYTPISINASNEQLNVQTGFYQIDISAGIISGPFSNDRLIPRYGEQSCSTEKSFNYFGSISYGTFDLCYTVTENSTYDVPAINSAFVIQPPQGYCIRSDGIPSNSSNTVSLMSSESSTFFYEDDSTNLFTLTCSTDILHVQLDIHQPMTINFTLVPITGQGVYGKNYNVDGLLILQYPPLTASAGMFSVNVTESATALLPVPSSQMFFKRTVSSPFGFSSSSSSVQSNTSPLYQFIVMVRGQGQMTTDLGTSDGLNVGYDTTYSLYPSSTSTSSTESSSSTSSTSSEESTSSTDSTSSTSSDESTSSTSSTDSISSTFDSSTSSTTSETSSTVYEESTSSEDSSTTSPSTSAVSSTSSTSSVQSTSSTTSTSSTSSTTSTSSTVVSSSESEEDATNSSSADTTTSTSVSVTDTSVILTNNISSDSCMVKASVLSVVVMVLFSLY</sequence>
<dbReference type="AlphaFoldDB" id="A0A2P6MNZ5"/>
<evidence type="ECO:0000313" key="2">
    <source>
        <dbReference type="EMBL" id="PRP73402.1"/>
    </source>
</evidence>
<keyword evidence="3" id="KW-1185">Reference proteome</keyword>
<comment type="caution">
    <text evidence="2">The sequence shown here is derived from an EMBL/GenBank/DDBJ whole genome shotgun (WGS) entry which is preliminary data.</text>
</comment>
<name>A0A2P6MNZ5_9EUKA</name>